<dbReference type="InterPro" id="IPR011990">
    <property type="entry name" value="TPR-like_helical_dom_sf"/>
</dbReference>
<dbReference type="RefSeq" id="WP_183600730.1">
    <property type="nucleotide sequence ID" value="NZ_JACHXK010000005.1"/>
</dbReference>
<keyword evidence="4" id="KW-0812">Transmembrane</keyword>
<evidence type="ECO:0000313" key="6">
    <source>
        <dbReference type="Proteomes" id="UP000570361"/>
    </source>
</evidence>
<comment type="caution">
    <text evidence="5">The sequence shown here is derived from an EMBL/GenBank/DDBJ whole genome shotgun (WGS) entry which is preliminary data.</text>
</comment>
<dbReference type="Gene3D" id="2.40.10.120">
    <property type="match status" value="1"/>
</dbReference>
<dbReference type="Proteomes" id="UP000570361">
    <property type="component" value="Unassembled WGS sequence"/>
</dbReference>
<keyword evidence="1" id="KW-0378">Hydrolase</keyword>
<gene>
    <name evidence="5" type="ORF">FHS18_002922</name>
</gene>
<evidence type="ECO:0000256" key="3">
    <source>
        <dbReference type="SAM" id="MobiDB-lite"/>
    </source>
</evidence>
<dbReference type="PANTHER" id="PTHR43019:SF23">
    <property type="entry name" value="PROTEASE DO-LIKE 5, CHLOROPLASTIC"/>
    <property type="match status" value="1"/>
</dbReference>
<dbReference type="GO" id="GO:0008236">
    <property type="term" value="F:serine-type peptidase activity"/>
    <property type="evidence" value="ECO:0007669"/>
    <property type="project" value="UniProtKB-KW"/>
</dbReference>
<evidence type="ECO:0000313" key="5">
    <source>
        <dbReference type="EMBL" id="MBB3110855.1"/>
    </source>
</evidence>
<keyword evidence="4" id="KW-1133">Transmembrane helix</keyword>
<evidence type="ECO:0000256" key="2">
    <source>
        <dbReference type="PROSITE-ProRule" id="PRU00339"/>
    </source>
</evidence>
<dbReference type="GO" id="GO:0006508">
    <property type="term" value="P:proteolysis"/>
    <property type="evidence" value="ECO:0007669"/>
    <property type="project" value="UniProtKB-KW"/>
</dbReference>
<keyword evidence="1" id="KW-0720">Serine protease</keyword>
<keyword evidence="4" id="KW-0472">Membrane</keyword>
<dbReference type="Pfam" id="PF13365">
    <property type="entry name" value="Trypsin_2"/>
    <property type="match status" value="1"/>
</dbReference>
<evidence type="ECO:0000256" key="4">
    <source>
        <dbReference type="SAM" id="Phobius"/>
    </source>
</evidence>
<organism evidence="5 6">
    <name type="scientific">Paenibacillus phyllosphaerae</name>
    <dbReference type="NCBI Taxonomy" id="274593"/>
    <lineage>
        <taxon>Bacteria</taxon>
        <taxon>Bacillati</taxon>
        <taxon>Bacillota</taxon>
        <taxon>Bacilli</taxon>
        <taxon>Bacillales</taxon>
        <taxon>Paenibacillaceae</taxon>
        <taxon>Paenibacillus</taxon>
    </lineage>
</organism>
<dbReference type="EMBL" id="JACHXK010000005">
    <property type="protein sequence ID" value="MBB3110855.1"/>
    <property type="molecule type" value="Genomic_DNA"/>
</dbReference>
<feature type="transmembrane region" description="Helical" evidence="4">
    <location>
        <begin position="450"/>
        <end position="474"/>
    </location>
</feature>
<dbReference type="PROSITE" id="PS50005">
    <property type="entry name" value="TPR"/>
    <property type="match status" value="1"/>
</dbReference>
<dbReference type="AlphaFoldDB" id="A0A7W5AY09"/>
<dbReference type="InterPro" id="IPR043504">
    <property type="entry name" value="Peptidase_S1_PA_chymotrypsin"/>
</dbReference>
<keyword evidence="5" id="KW-0645">Protease</keyword>
<dbReference type="InterPro" id="IPR009003">
    <property type="entry name" value="Peptidase_S1_PA"/>
</dbReference>
<evidence type="ECO:0000256" key="1">
    <source>
        <dbReference type="ARBA" id="ARBA00022825"/>
    </source>
</evidence>
<name>A0A7W5AY09_9BACL</name>
<dbReference type="PANTHER" id="PTHR43019">
    <property type="entry name" value="SERINE ENDOPROTEASE DEGS"/>
    <property type="match status" value="1"/>
</dbReference>
<feature type="repeat" description="TPR" evidence="2">
    <location>
        <begin position="393"/>
        <end position="426"/>
    </location>
</feature>
<feature type="region of interest" description="Disordered" evidence="3">
    <location>
        <begin position="483"/>
        <end position="527"/>
    </location>
</feature>
<feature type="compositionally biased region" description="Pro residues" evidence="3">
    <location>
        <begin position="486"/>
        <end position="499"/>
    </location>
</feature>
<keyword evidence="2" id="KW-0802">TPR repeat</keyword>
<feature type="compositionally biased region" description="Low complexity" evidence="3">
    <location>
        <begin position="500"/>
        <end position="520"/>
    </location>
</feature>
<dbReference type="Gene3D" id="2.40.10.10">
    <property type="entry name" value="Trypsin-like serine proteases"/>
    <property type="match status" value="1"/>
</dbReference>
<keyword evidence="6" id="KW-1185">Reference proteome</keyword>
<dbReference type="InterPro" id="IPR019734">
    <property type="entry name" value="TPR_rpt"/>
</dbReference>
<reference evidence="5 6" key="1">
    <citation type="submission" date="2020-08" db="EMBL/GenBank/DDBJ databases">
        <title>Genomic Encyclopedia of Type Strains, Phase III (KMG-III): the genomes of soil and plant-associated and newly described type strains.</title>
        <authorList>
            <person name="Whitman W."/>
        </authorList>
    </citation>
    <scope>NUCLEOTIDE SEQUENCE [LARGE SCALE GENOMIC DNA]</scope>
    <source>
        <strain evidence="5 6">CECT 5862</strain>
    </source>
</reference>
<sequence length="527" mass="57189">MVHPYRIQPMRRMLLRLIILLLTFAFMTVAYGQQAAAADADQGPMDPRVLADTNKPGVVMIATLYKASISIPQVIMSQEALAQLQDKLARDIVNGKLANDPNAIIDAIFQDIFKDPLKYLLPTKTVTTQEVQAGATGTGFIITPDGYILTNAHVVYTPEDQLKELLIMTGLQELIEQDVTAFINEVNAANYEPTEETLQQLREAAATFYIQYATLSGITTQVYTEMGVAIPGVQVMQKGFVSEVKKRGEVSPGKDVAILKIDSDNLPTVPLGDDGSLRTGDQIFVIGYPGAATFNPMLADESVLESTLTSGLISARKTMPGGWDIMQVDAAMTHGNSGGPVFNEQGDVIGIATFGSIDSSNGAEVQGMNFVIPVSIAKQFLNELNVTPTESQLTTLYKEGLTFFNEGKYSKALDKFREVNELNPGYPYIQTFISDSRMAVNNEPDTGLNWTLILLIAGGVLLLIILVLVIILLLRKFNFKVERRPNPAPTPPSPPPQPAVEPAAAKPAEPQAESAAQQSPDSDKKES</sequence>
<dbReference type="SUPFAM" id="SSF48452">
    <property type="entry name" value="TPR-like"/>
    <property type="match status" value="1"/>
</dbReference>
<accession>A0A7W5AY09</accession>
<protein>
    <submittedName>
        <fullName evidence="5">S1-C subfamily serine protease</fullName>
    </submittedName>
</protein>
<dbReference type="SUPFAM" id="SSF50494">
    <property type="entry name" value="Trypsin-like serine proteases"/>
    <property type="match status" value="1"/>
</dbReference>
<proteinExistence type="predicted"/>